<evidence type="ECO:0000259" key="3">
    <source>
        <dbReference type="PROSITE" id="PS51201"/>
    </source>
</evidence>
<evidence type="ECO:0000313" key="6">
    <source>
        <dbReference type="Proteomes" id="UP000034103"/>
    </source>
</evidence>
<dbReference type="GO" id="GO:0008324">
    <property type="term" value="F:monoatomic cation transmembrane transporter activity"/>
    <property type="evidence" value="ECO:0007669"/>
    <property type="project" value="InterPro"/>
</dbReference>
<dbReference type="Proteomes" id="UP000034103">
    <property type="component" value="Chromosome"/>
</dbReference>
<dbReference type="InterPro" id="IPR036721">
    <property type="entry name" value="RCK_C_sf"/>
</dbReference>
<dbReference type="InterPro" id="IPR036291">
    <property type="entry name" value="NAD(P)-bd_dom_sf"/>
</dbReference>
<proteinExistence type="predicted"/>
<organism evidence="5 6">
    <name type="scientific">Microcystis aeruginosa NIES-2549</name>
    <dbReference type="NCBI Taxonomy" id="1641812"/>
    <lineage>
        <taxon>Bacteria</taxon>
        <taxon>Bacillati</taxon>
        <taxon>Cyanobacteriota</taxon>
        <taxon>Cyanophyceae</taxon>
        <taxon>Oscillatoriophycideae</taxon>
        <taxon>Chroococcales</taxon>
        <taxon>Microcystaceae</taxon>
        <taxon>Microcystis</taxon>
    </lineage>
</organism>
<feature type="domain" description="RCK N-terminal" evidence="3">
    <location>
        <begin position="1"/>
        <end position="116"/>
    </location>
</feature>
<dbReference type="Pfam" id="PF02080">
    <property type="entry name" value="TrkA_C"/>
    <property type="match status" value="1"/>
</dbReference>
<keyword evidence="2" id="KW-0406">Ion transport</keyword>
<name>A0A0F6RJB9_MICAE</name>
<gene>
    <name evidence="5" type="ORF">MYAER_0139</name>
</gene>
<dbReference type="HOGENOM" id="CLU_046525_2_3_3"/>
<feature type="domain" description="RCK C-terminal" evidence="4">
    <location>
        <begin position="136"/>
        <end position="223"/>
    </location>
</feature>
<dbReference type="Gene3D" id="3.40.50.720">
    <property type="entry name" value="NAD(P)-binding Rossmann-like Domain"/>
    <property type="match status" value="1"/>
</dbReference>
<keyword evidence="1" id="KW-0813">Transport</keyword>
<evidence type="ECO:0000259" key="4">
    <source>
        <dbReference type="PROSITE" id="PS51202"/>
    </source>
</evidence>
<dbReference type="SUPFAM" id="SSF51735">
    <property type="entry name" value="NAD(P)-binding Rossmann-fold domains"/>
    <property type="match status" value="1"/>
</dbReference>
<evidence type="ECO:0000313" key="5">
    <source>
        <dbReference type="EMBL" id="AKE62503.1"/>
    </source>
</evidence>
<dbReference type="InterPro" id="IPR006037">
    <property type="entry name" value="RCK_C"/>
</dbReference>
<dbReference type="PANTHER" id="PTHR43833">
    <property type="entry name" value="POTASSIUM CHANNEL PROTEIN 2-RELATED-RELATED"/>
    <property type="match status" value="1"/>
</dbReference>
<dbReference type="RefSeq" id="WP_046660550.1">
    <property type="nucleotide sequence ID" value="NZ_CP011304.1"/>
</dbReference>
<reference evidence="5 6" key="1">
    <citation type="journal article" date="2015" name="Genome Announc.">
        <title>Complete Genome Sequence of Microcystis aeruginosa NIES-2549, a Bloom-Forming Cyanobacterium from Lake Kasumigaura, Japan.</title>
        <authorList>
            <person name="Yamaguchi H."/>
            <person name="Suzuki S."/>
            <person name="Tanabe Y."/>
            <person name="Osana Y."/>
            <person name="Shimura Y."/>
            <person name="Ishida K."/>
            <person name="Kawachi M."/>
        </authorList>
    </citation>
    <scope>NUCLEOTIDE SEQUENCE [LARGE SCALE GENOMIC DNA]</scope>
    <source>
        <strain evidence="5 6">NIES-2549</strain>
    </source>
</reference>
<dbReference type="PROSITE" id="PS51202">
    <property type="entry name" value="RCK_C"/>
    <property type="match status" value="1"/>
</dbReference>
<dbReference type="Gene3D" id="3.30.70.1450">
    <property type="entry name" value="Regulator of K+ conductance, C-terminal domain"/>
    <property type="match status" value="1"/>
</dbReference>
<sequence>MYVLIGGAGMMGLGLAQQLLDLGHTVAIVDVDPLACRFAREKIGVMAFEGSAVSTKVLLEAGIRQAKAVVAALRDDAMNLALVTLSRSYGISHIVVRMCDREFLEAYRLAGASHIISTIDLAVATMANAIEYPEVESMMHFEQGQVEVLKLPVPKDCYVAGRTVAQIAQDANFPTGSLIIGYQCHTSASLEIPNGNTVLEAGSTILVVTRPEFVKPMIDYLGIQTNHRPRIEVSHPNL</sequence>
<dbReference type="PROSITE" id="PS51201">
    <property type="entry name" value="RCK_N"/>
    <property type="match status" value="1"/>
</dbReference>
<dbReference type="SUPFAM" id="SSF116726">
    <property type="entry name" value="TrkA C-terminal domain-like"/>
    <property type="match status" value="1"/>
</dbReference>
<dbReference type="AlphaFoldDB" id="A0A0F6RJB9"/>
<accession>A0A0F6RJB9</accession>
<dbReference type="EMBL" id="CP011304">
    <property type="protein sequence ID" value="AKE62503.1"/>
    <property type="molecule type" value="Genomic_DNA"/>
</dbReference>
<dbReference type="InterPro" id="IPR003148">
    <property type="entry name" value="RCK_N"/>
</dbReference>
<dbReference type="InterPro" id="IPR050721">
    <property type="entry name" value="Trk_Ktr_HKT_K-transport"/>
</dbReference>
<evidence type="ECO:0000256" key="2">
    <source>
        <dbReference type="ARBA" id="ARBA00023065"/>
    </source>
</evidence>
<dbReference type="GO" id="GO:0006813">
    <property type="term" value="P:potassium ion transport"/>
    <property type="evidence" value="ECO:0007669"/>
    <property type="project" value="InterPro"/>
</dbReference>
<dbReference type="PANTHER" id="PTHR43833:SF5">
    <property type="entry name" value="TRK SYSTEM POTASSIUM UPTAKE PROTEIN TRKA"/>
    <property type="match status" value="1"/>
</dbReference>
<evidence type="ECO:0000256" key="1">
    <source>
        <dbReference type="ARBA" id="ARBA00022448"/>
    </source>
</evidence>
<dbReference type="PATRIC" id="fig|1641812.3.peg.144"/>
<dbReference type="Pfam" id="PF02254">
    <property type="entry name" value="TrkA_N"/>
    <property type="match status" value="1"/>
</dbReference>
<protein>
    <submittedName>
        <fullName evidence="5">Trk system potassium uptake protein TrkA</fullName>
    </submittedName>
</protein>